<protein>
    <recommendedName>
        <fullName evidence="4">DNA primase</fullName>
    </recommendedName>
</protein>
<organism evidence="2 3">
    <name type="scientific">Streptomyces lavendulocolor</name>
    <dbReference type="NCBI Taxonomy" id="67316"/>
    <lineage>
        <taxon>Bacteria</taxon>
        <taxon>Bacillati</taxon>
        <taxon>Actinomycetota</taxon>
        <taxon>Actinomycetes</taxon>
        <taxon>Kitasatosporales</taxon>
        <taxon>Streptomycetaceae</taxon>
        <taxon>Streptomyces</taxon>
    </lineage>
</organism>
<feature type="compositionally biased region" description="Basic and acidic residues" evidence="1">
    <location>
        <begin position="108"/>
        <end position="117"/>
    </location>
</feature>
<reference evidence="2 3" key="1">
    <citation type="submission" date="2024-06" db="EMBL/GenBank/DDBJ databases">
        <title>The Natural Products Discovery Center: Release of the First 8490 Sequenced Strains for Exploring Actinobacteria Biosynthetic Diversity.</title>
        <authorList>
            <person name="Kalkreuter E."/>
            <person name="Kautsar S.A."/>
            <person name="Yang D."/>
            <person name="Bader C.D."/>
            <person name="Teijaro C.N."/>
            <person name="Fluegel L."/>
            <person name="Davis C.M."/>
            <person name="Simpson J.R."/>
            <person name="Lauterbach L."/>
            <person name="Steele A.D."/>
            <person name="Gui C."/>
            <person name="Meng S."/>
            <person name="Li G."/>
            <person name="Viehrig K."/>
            <person name="Ye F."/>
            <person name="Su P."/>
            <person name="Kiefer A.F."/>
            <person name="Nichols A."/>
            <person name="Cepeda A.J."/>
            <person name="Yan W."/>
            <person name="Fan B."/>
            <person name="Jiang Y."/>
            <person name="Adhikari A."/>
            <person name="Zheng C.-J."/>
            <person name="Schuster L."/>
            <person name="Cowan T.M."/>
            <person name="Smanski M.J."/>
            <person name="Chevrette M.G."/>
            <person name="De Carvalho L.P.S."/>
            <person name="Shen B."/>
        </authorList>
    </citation>
    <scope>NUCLEOTIDE SEQUENCE [LARGE SCALE GENOMIC DNA]</scope>
    <source>
        <strain evidence="2 3">NPDC006337</strain>
    </source>
</reference>
<accession>A0ABV2W5P0</accession>
<dbReference type="EMBL" id="JBEXZR010000012">
    <property type="protein sequence ID" value="MEU0708842.1"/>
    <property type="molecule type" value="Genomic_DNA"/>
</dbReference>
<sequence length="215" mass="22914">MNNATIGAALLGGYVLGRTKKGKLAVTAATWMLRKKINPKEIASAVTGSPAMDALGERIRKELVTAGKEAATTAVAARADRLADSLHSRTAGLREDLPPLKGENGGKGGKDEDRAAGEEPEDEQEDRDEQQDEDRDEQEGRGGKEDQGGKEEREQRQDGADDEGGEPGAEEEQRPKPRKRSAKAGSERPRRTSGDKEGGAARQKKSSGTARRSGA</sequence>
<proteinExistence type="predicted"/>
<feature type="compositionally biased region" description="Basic and acidic residues" evidence="1">
    <location>
        <begin position="88"/>
        <end position="98"/>
    </location>
</feature>
<feature type="compositionally biased region" description="Basic and acidic residues" evidence="1">
    <location>
        <begin position="138"/>
        <end position="159"/>
    </location>
</feature>
<evidence type="ECO:0000256" key="1">
    <source>
        <dbReference type="SAM" id="MobiDB-lite"/>
    </source>
</evidence>
<feature type="region of interest" description="Disordered" evidence="1">
    <location>
        <begin position="88"/>
        <end position="215"/>
    </location>
</feature>
<comment type="caution">
    <text evidence="2">The sequence shown here is derived from an EMBL/GenBank/DDBJ whole genome shotgun (WGS) entry which is preliminary data.</text>
</comment>
<feature type="compositionally biased region" description="Basic and acidic residues" evidence="1">
    <location>
        <begin position="185"/>
        <end position="199"/>
    </location>
</feature>
<dbReference type="RefSeq" id="WP_359805666.1">
    <property type="nucleotide sequence ID" value="NZ_JBEXZQ010000003.1"/>
</dbReference>
<gene>
    <name evidence="2" type="ORF">ABZ508_15925</name>
</gene>
<feature type="compositionally biased region" description="Polar residues" evidence="1">
    <location>
        <begin position="206"/>
        <end position="215"/>
    </location>
</feature>
<evidence type="ECO:0000313" key="3">
    <source>
        <dbReference type="Proteomes" id="UP001550378"/>
    </source>
</evidence>
<name>A0ABV2W5P0_9ACTN</name>
<feature type="compositionally biased region" description="Acidic residues" evidence="1">
    <location>
        <begin position="118"/>
        <end position="137"/>
    </location>
</feature>
<evidence type="ECO:0000313" key="2">
    <source>
        <dbReference type="EMBL" id="MEU0708842.1"/>
    </source>
</evidence>
<keyword evidence="3" id="KW-1185">Reference proteome</keyword>
<evidence type="ECO:0008006" key="4">
    <source>
        <dbReference type="Google" id="ProtNLM"/>
    </source>
</evidence>
<feature type="compositionally biased region" description="Acidic residues" evidence="1">
    <location>
        <begin position="160"/>
        <end position="170"/>
    </location>
</feature>
<dbReference type="Proteomes" id="UP001550378">
    <property type="component" value="Unassembled WGS sequence"/>
</dbReference>